<dbReference type="AlphaFoldDB" id="A0AAD7TT42"/>
<comment type="cofactor">
    <cofactor evidence="1">
        <name>Mg(2+)</name>
        <dbReference type="ChEBI" id="CHEBI:18420"/>
    </cofactor>
</comment>
<evidence type="ECO:0000256" key="4">
    <source>
        <dbReference type="ARBA" id="ARBA00022723"/>
    </source>
</evidence>
<accession>A0AAD7TT42</accession>
<keyword evidence="7" id="KW-0342">GTP-binding</keyword>
<dbReference type="InterPro" id="IPR019987">
    <property type="entry name" value="GTP-bd_ribosome_bio_YsxC"/>
</dbReference>
<keyword evidence="10" id="KW-1185">Reference proteome</keyword>
<dbReference type="CDD" id="cd01876">
    <property type="entry name" value="YihA_EngB"/>
    <property type="match status" value="1"/>
</dbReference>
<comment type="similarity">
    <text evidence="2">Belongs to the TRAFAC class TrmE-Era-EngA-EngB-Septin-like GTPase superfamily. EngB GTPase family.</text>
</comment>
<evidence type="ECO:0000313" key="9">
    <source>
        <dbReference type="EMBL" id="KAJ8474412.1"/>
    </source>
</evidence>
<dbReference type="Proteomes" id="UP001215151">
    <property type="component" value="Unassembled WGS sequence"/>
</dbReference>
<dbReference type="PANTHER" id="PTHR46498:SF1">
    <property type="entry name" value="GTP-BINDING PROTEIN 8"/>
    <property type="match status" value="1"/>
</dbReference>
<dbReference type="InterPro" id="IPR027417">
    <property type="entry name" value="P-loop_NTPase"/>
</dbReference>
<gene>
    <name evidence="9" type="ORF">ONZ51_g7237</name>
</gene>
<proteinExistence type="inferred from homology"/>
<evidence type="ECO:0000256" key="6">
    <source>
        <dbReference type="ARBA" id="ARBA00022842"/>
    </source>
</evidence>
<dbReference type="GO" id="GO:0005739">
    <property type="term" value="C:mitochondrion"/>
    <property type="evidence" value="ECO:0007669"/>
    <property type="project" value="TreeGrafter"/>
</dbReference>
<comment type="caution">
    <text evidence="9">The sequence shown here is derived from an EMBL/GenBank/DDBJ whole genome shotgun (WGS) entry which is preliminary data.</text>
</comment>
<keyword evidence="5" id="KW-0547">Nucleotide-binding</keyword>
<keyword evidence="6" id="KW-0460">Magnesium</keyword>
<evidence type="ECO:0000256" key="1">
    <source>
        <dbReference type="ARBA" id="ARBA00001946"/>
    </source>
</evidence>
<dbReference type="InterPro" id="IPR006073">
    <property type="entry name" value="GTP-bd"/>
</dbReference>
<dbReference type="GO" id="GO:0005525">
    <property type="term" value="F:GTP binding"/>
    <property type="evidence" value="ECO:0007669"/>
    <property type="project" value="UniProtKB-KW"/>
</dbReference>
<evidence type="ECO:0000259" key="8">
    <source>
        <dbReference type="PROSITE" id="PS51706"/>
    </source>
</evidence>
<dbReference type="NCBIfam" id="TIGR03598">
    <property type="entry name" value="GTPase_YsxC"/>
    <property type="match status" value="1"/>
</dbReference>
<name>A0AAD7TT42_9APHY</name>
<dbReference type="InterPro" id="IPR030393">
    <property type="entry name" value="G_ENGB_dom"/>
</dbReference>
<evidence type="ECO:0000256" key="2">
    <source>
        <dbReference type="ARBA" id="ARBA00009638"/>
    </source>
</evidence>
<protein>
    <recommendedName>
        <fullName evidence="3">GTP-binding protein 8</fullName>
    </recommendedName>
</protein>
<feature type="domain" description="EngB-type G" evidence="8">
    <location>
        <begin position="57"/>
        <end position="239"/>
    </location>
</feature>
<dbReference type="InterPro" id="IPR052279">
    <property type="entry name" value="EngB_GTPase"/>
</dbReference>
<dbReference type="PANTHER" id="PTHR46498">
    <property type="entry name" value="GTP-BINDING PROTEIN 8"/>
    <property type="match status" value="1"/>
</dbReference>
<organism evidence="9 10">
    <name type="scientific">Trametes cubensis</name>
    <dbReference type="NCBI Taxonomy" id="1111947"/>
    <lineage>
        <taxon>Eukaryota</taxon>
        <taxon>Fungi</taxon>
        <taxon>Dikarya</taxon>
        <taxon>Basidiomycota</taxon>
        <taxon>Agaricomycotina</taxon>
        <taxon>Agaricomycetes</taxon>
        <taxon>Polyporales</taxon>
        <taxon>Polyporaceae</taxon>
        <taxon>Trametes</taxon>
    </lineage>
</organism>
<evidence type="ECO:0000313" key="10">
    <source>
        <dbReference type="Proteomes" id="UP001215151"/>
    </source>
</evidence>
<evidence type="ECO:0000256" key="5">
    <source>
        <dbReference type="ARBA" id="ARBA00022741"/>
    </source>
</evidence>
<dbReference type="GO" id="GO:0046872">
    <property type="term" value="F:metal ion binding"/>
    <property type="evidence" value="ECO:0007669"/>
    <property type="project" value="UniProtKB-KW"/>
</dbReference>
<keyword evidence="4" id="KW-0479">Metal-binding</keyword>
<sequence length="250" mass="27264">MMSFSATTRHVSPAGLRHLARRHASSSSATSKVFADPKSAEFLAAAATASSIPRLHGLPEVIVTGRANVGKSTLLNAVLGRRNLLNTSKKPGRTQTLNFYRVGSPPGHLVLVDAPGYGSRGRPEWGELFDYYVQNRAELRRVYILFHAKHGLNEVDRMMLSSLDEQCQASAGLKFTVQGIITKVDTLRDSELSKAIKSIQKDIFDAAPTCLPPIITSALEQPHYGVDQVRQSILEACGLGKAETKVYRPP</sequence>
<dbReference type="EMBL" id="JAPEVG010000189">
    <property type="protein sequence ID" value="KAJ8474412.1"/>
    <property type="molecule type" value="Genomic_DNA"/>
</dbReference>
<evidence type="ECO:0000256" key="3">
    <source>
        <dbReference type="ARBA" id="ARBA00015370"/>
    </source>
</evidence>
<dbReference type="Pfam" id="PF01926">
    <property type="entry name" value="MMR_HSR1"/>
    <property type="match status" value="1"/>
</dbReference>
<evidence type="ECO:0000256" key="7">
    <source>
        <dbReference type="ARBA" id="ARBA00023134"/>
    </source>
</evidence>
<reference evidence="9" key="1">
    <citation type="submission" date="2022-11" db="EMBL/GenBank/DDBJ databases">
        <title>Genome Sequence of Cubamyces cubensis.</title>
        <authorList>
            <person name="Buettner E."/>
        </authorList>
    </citation>
    <scope>NUCLEOTIDE SEQUENCE</scope>
    <source>
        <strain evidence="9">MPL-01</strain>
    </source>
</reference>
<dbReference type="PROSITE" id="PS51706">
    <property type="entry name" value="G_ENGB"/>
    <property type="match status" value="1"/>
</dbReference>
<dbReference type="SUPFAM" id="SSF52540">
    <property type="entry name" value="P-loop containing nucleoside triphosphate hydrolases"/>
    <property type="match status" value="1"/>
</dbReference>
<dbReference type="Gene3D" id="3.40.50.300">
    <property type="entry name" value="P-loop containing nucleotide triphosphate hydrolases"/>
    <property type="match status" value="1"/>
</dbReference>